<evidence type="ECO:0000313" key="5">
    <source>
        <dbReference type="EMBL" id="GAA0866866.1"/>
    </source>
</evidence>
<dbReference type="SUPFAM" id="SSF46689">
    <property type="entry name" value="Homeodomain-like"/>
    <property type="match status" value="2"/>
</dbReference>
<dbReference type="InterPro" id="IPR018060">
    <property type="entry name" value="HTH_AraC"/>
</dbReference>
<dbReference type="EMBL" id="BAAAFE010000010">
    <property type="protein sequence ID" value="GAA0866866.1"/>
    <property type="molecule type" value="Genomic_DNA"/>
</dbReference>
<dbReference type="Pfam" id="PF12833">
    <property type="entry name" value="HTH_18"/>
    <property type="match status" value="1"/>
</dbReference>
<gene>
    <name evidence="5" type="ORF">GCM10009115_32400</name>
</gene>
<proteinExistence type="predicted"/>
<keyword evidence="1" id="KW-0805">Transcription regulation</keyword>
<dbReference type="PANTHER" id="PTHR46796:SF14">
    <property type="entry name" value="TRANSCRIPTIONAL REGULATORY PROTEIN"/>
    <property type="match status" value="1"/>
</dbReference>
<comment type="caution">
    <text evidence="5">The sequence shown here is derived from an EMBL/GenBank/DDBJ whole genome shotgun (WGS) entry which is preliminary data.</text>
</comment>
<dbReference type="PROSITE" id="PS01124">
    <property type="entry name" value="HTH_ARAC_FAMILY_2"/>
    <property type="match status" value="1"/>
</dbReference>
<evidence type="ECO:0000256" key="3">
    <source>
        <dbReference type="ARBA" id="ARBA00023163"/>
    </source>
</evidence>
<dbReference type="SMART" id="SM00342">
    <property type="entry name" value="HTH_ARAC"/>
    <property type="match status" value="1"/>
</dbReference>
<dbReference type="PROSITE" id="PS00041">
    <property type="entry name" value="HTH_ARAC_FAMILY_1"/>
    <property type="match status" value="1"/>
</dbReference>
<keyword evidence="2" id="KW-0238">DNA-binding</keyword>
<feature type="domain" description="HTH araC/xylS-type" evidence="4">
    <location>
        <begin position="205"/>
        <end position="303"/>
    </location>
</feature>
<name>A0ABN1MBX8_9SPHN</name>
<dbReference type="Proteomes" id="UP001500738">
    <property type="component" value="Unassembled WGS sequence"/>
</dbReference>
<keyword evidence="3" id="KW-0804">Transcription</keyword>
<sequence length="304" mass="33324">MYAALANPVLKESEGALAGMARILDRPPVTMSDGLRGDTLLTGRWQHGPVHDTLAALPTHVIVAHHGGDGDMALRASGGINIRARSRVGTMVIIPRGQDGRWDIAGQSDVSHVYLTHNRLASTVEELTNGRDFDLLHRVAFEDPTVVNLVTMLSNEAASGERSSRLFVEQAIDLLCTQLVRGHSTFGALADPAARRGGLADWQVKRVVTYMRSRMEEEIGLDELAALVHLSRFHFCTAFKKATGRNPHETLTMMRIARAKEMLADPDMPVTEIGLCVGYQTPSSFAASFRKTVGMSPSEFRRRL</sequence>
<dbReference type="PANTHER" id="PTHR46796">
    <property type="entry name" value="HTH-TYPE TRANSCRIPTIONAL ACTIVATOR RHAS-RELATED"/>
    <property type="match status" value="1"/>
</dbReference>
<dbReference type="RefSeq" id="WP_343828358.1">
    <property type="nucleotide sequence ID" value="NZ_BAAAFE010000010.1"/>
</dbReference>
<evidence type="ECO:0000256" key="2">
    <source>
        <dbReference type="ARBA" id="ARBA00023125"/>
    </source>
</evidence>
<reference evidence="5 6" key="1">
    <citation type="journal article" date="2019" name="Int. J. Syst. Evol. Microbiol.">
        <title>The Global Catalogue of Microorganisms (GCM) 10K type strain sequencing project: providing services to taxonomists for standard genome sequencing and annotation.</title>
        <authorList>
            <consortium name="The Broad Institute Genomics Platform"/>
            <consortium name="The Broad Institute Genome Sequencing Center for Infectious Disease"/>
            <person name="Wu L."/>
            <person name="Ma J."/>
        </authorList>
    </citation>
    <scope>NUCLEOTIDE SEQUENCE [LARGE SCALE GENOMIC DNA]</scope>
    <source>
        <strain evidence="5 6">JCM 15910</strain>
    </source>
</reference>
<evidence type="ECO:0000256" key="1">
    <source>
        <dbReference type="ARBA" id="ARBA00023015"/>
    </source>
</evidence>
<dbReference type="InterPro" id="IPR018062">
    <property type="entry name" value="HTH_AraC-typ_CS"/>
</dbReference>
<evidence type="ECO:0000313" key="6">
    <source>
        <dbReference type="Proteomes" id="UP001500738"/>
    </source>
</evidence>
<dbReference type="PRINTS" id="PR00032">
    <property type="entry name" value="HTHARAC"/>
</dbReference>
<dbReference type="InterPro" id="IPR009057">
    <property type="entry name" value="Homeodomain-like_sf"/>
</dbReference>
<evidence type="ECO:0000259" key="4">
    <source>
        <dbReference type="PROSITE" id="PS01124"/>
    </source>
</evidence>
<dbReference type="InterPro" id="IPR050204">
    <property type="entry name" value="AraC_XylS_family_regulators"/>
</dbReference>
<dbReference type="Gene3D" id="1.10.10.60">
    <property type="entry name" value="Homeodomain-like"/>
    <property type="match status" value="2"/>
</dbReference>
<accession>A0ABN1MBX8</accession>
<keyword evidence="6" id="KW-1185">Reference proteome</keyword>
<dbReference type="InterPro" id="IPR020449">
    <property type="entry name" value="Tscrpt_reg_AraC-type_HTH"/>
</dbReference>
<protein>
    <submittedName>
        <fullName evidence="5">AraC family transcriptional regulator</fullName>
    </submittedName>
</protein>
<organism evidence="5 6">
    <name type="scientific">Sphingopyxis soli</name>
    <dbReference type="NCBI Taxonomy" id="592051"/>
    <lineage>
        <taxon>Bacteria</taxon>
        <taxon>Pseudomonadati</taxon>
        <taxon>Pseudomonadota</taxon>
        <taxon>Alphaproteobacteria</taxon>
        <taxon>Sphingomonadales</taxon>
        <taxon>Sphingomonadaceae</taxon>
        <taxon>Sphingopyxis</taxon>
    </lineage>
</organism>